<dbReference type="AlphaFoldDB" id="A0A2N5M548"/>
<dbReference type="RefSeq" id="WP_101642836.1">
    <property type="nucleotide sequence ID" value="NZ_PGUY01000039.1"/>
</dbReference>
<keyword evidence="1 6" id="KW-0645">Protease</keyword>
<evidence type="ECO:0000256" key="2">
    <source>
        <dbReference type="ARBA" id="ARBA00022723"/>
    </source>
</evidence>
<keyword evidence="2 6" id="KW-0479">Metal-binding</keyword>
<evidence type="ECO:0000256" key="1">
    <source>
        <dbReference type="ARBA" id="ARBA00022670"/>
    </source>
</evidence>
<evidence type="ECO:0000256" key="6">
    <source>
        <dbReference type="RuleBase" id="RU003435"/>
    </source>
</evidence>
<keyword evidence="3 6" id="KW-0378">Hydrolase</keyword>
<evidence type="ECO:0000256" key="5">
    <source>
        <dbReference type="ARBA" id="ARBA00023049"/>
    </source>
</evidence>
<feature type="domain" description="Peptidase M3A/M3B catalytic" evidence="7">
    <location>
        <begin position="199"/>
        <end position="578"/>
    </location>
</feature>
<keyword evidence="4 6" id="KW-0862">Zinc</keyword>
<dbReference type="Pfam" id="PF01432">
    <property type="entry name" value="Peptidase_M3"/>
    <property type="match status" value="1"/>
</dbReference>
<comment type="cofactor">
    <cofactor evidence="6">
        <name>Zn(2+)</name>
        <dbReference type="ChEBI" id="CHEBI:29105"/>
    </cofactor>
    <text evidence="6">Binds 1 zinc ion.</text>
</comment>
<keyword evidence="9" id="KW-1185">Reference proteome</keyword>
<protein>
    <recommendedName>
        <fullName evidence="7">Peptidase M3A/M3B catalytic domain-containing protein</fullName>
    </recommendedName>
</protein>
<sequence length="594" mass="69699">MSTSSTMKDRWSLESLYHIHSKPLEEFIKNLEDDLTGYLSFYKDHILDHSSKRVKEFICVMEDVHKRTEQLNEFAYCVISENRTEATAIQLDARSHGIKQKLDSLQVIFQKYVCGIRGTQWNEVKSDIGDRHIILFMEEIRKSVLVTLTEKAEEIINDLSIEGIKAWSDLYQQTISQLRFPFSAGETGELITLGQLSQYNSDEDRNVRLRVHDIRSKVLKEKEDLFATILNHFAGFRMKVYKHKGWDSILKEPLNRNRMSKETLDTMWAVIKSNNHIFQPYFEQKKRLLHISRLSYFDIFVPSKAEANQNKYTPQAAINIIVEKTKDDFTEFSSFVEDVYQNGWIDFGIRPNKQLGGFAAGFPVSKEIRVSVNFNGTLKDVAILAHELGHAFHTTILFDQPSFLQKYPMTLAETASTFSELVFTESGQMSKGEKILYLEEEINAAVLYLLYVQFHFDFELELYELKNKGEFLTAKQLTERVVKKQQEVFGDCLEHYQDYFWILTPHFYYLNEPFYNFSYTFGYLFSYGLLKEYKKGRREFEEKYILFLKDTGLLSVEELSLKHFGIDLTQPVFWMDSIQKIKKNIEEYIQLTSD</sequence>
<gene>
    <name evidence="8" type="ORF">CUU66_12965</name>
</gene>
<keyword evidence="5 6" id="KW-0482">Metalloprotease</keyword>
<dbReference type="Proteomes" id="UP000234748">
    <property type="component" value="Unassembled WGS sequence"/>
</dbReference>
<evidence type="ECO:0000256" key="3">
    <source>
        <dbReference type="ARBA" id="ARBA00022801"/>
    </source>
</evidence>
<reference evidence="8 9" key="1">
    <citation type="submission" date="2017-11" db="EMBL/GenBank/DDBJ databases">
        <title>Comparitive Functional Genomics of Dry Heat Resistant strains isolated from the Viking Spacecraft.</title>
        <authorList>
            <person name="Seuylemezian A."/>
            <person name="Cooper K."/>
            <person name="Vaishampayan P."/>
        </authorList>
    </citation>
    <scope>NUCLEOTIDE SEQUENCE [LARGE SCALE GENOMIC DNA]</scope>
    <source>
        <strain evidence="8 9">V1-29</strain>
    </source>
</reference>
<dbReference type="PANTHER" id="PTHR34217:SF1">
    <property type="entry name" value="CARBOXYPEPTIDASE 1"/>
    <property type="match status" value="1"/>
</dbReference>
<dbReference type="SUPFAM" id="SSF55486">
    <property type="entry name" value="Metalloproteases ('zincins'), catalytic domain"/>
    <property type="match status" value="1"/>
</dbReference>
<evidence type="ECO:0000313" key="8">
    <source>
        <dbReference type="EMBL" id="PLT29488.1"/>
    </source>
</evidence>
<comment type="similarity">
    <text evidence="6">Belongs to the peptidase M3 family.</text>
</comment>
<comment type="caution">
    <text evidence="8">The sequence shown here is derived from an EMBL/GenBank/DDBJ whole genome shotgun (WGS) entry which is preliminary data.</text>
</comment>
<dbReference type="EMBL" id="PGUY01000039">
    <property type="protein sequence ID" value="PLT29488.1"/>
    <property type="molecule type" value="Genomic_DNA"/>
</dbReference>
<dbReference type="GO" id="GO:0004222">
    <property type="term" value="F:metalloendopeptidase activity"/>
    <property type="evidence" value="ECO:0007669"/>
    <property type="project" value="InterPro"/>
</dbReference>
<dbReference type="OrthoDB" id="9769691at2"/>
<dbReference type="InterPro" id="IPR001333">
    <property type="entry name" value="Peptidase_M32_Taq"/>
</dbReference>
<dbReference type="Gene3D" id="1.20.140.70">
    <property type="entry name" value="Oligopeptidase f, N-terminal domain"/>
    <property type="match status" value="1"/>
</dbReference>
<evidence type="ECO:0000256" key="4">
    <source>
        <dbReference type="ARBA" id="ARBA00022833"/>
    </source>
</evidence>
<dbReference type="GO" id="GO:0004181">
    <property type="term" value="F:metallocarboxypeptidase activity"/>
    <property type="evidence" value="ECO:0007669"/>
    <property type="project" value="InterPro"/>
</dbReference>
<dbReference type="PANTHER" id="PTHR34217">
    <property type="entry name" value="METAL-DEPENDENT CARBOXYPEPTIDASE"/>
    <property type="match status" value="1"/>
</dbReference>
<dbReference type="InterPro" id="IPR001567">
    <property type="entry name" value="Pept_M3A_M3B_dom"/>
</dbReference>
<dbReference type="InterPro" id="IPR042088">
    <property type="entry name" value="OligoPept_F_C"/>
</dbReference>
<proteinExistence type="inferred from homology"/>
<evidence type="ECO:0000259" key="7">
    <source>
        <dbReference type="Pfam" id="PF01432"/>
    </source>
</evidence>
<accession>A0A2N5M548</accession>
<dbReference type="GO" id="GO:0006508">
    <property type="term" value="P:proteolysis"/>
    <property type="evidence" value="ECO:0007669"/>
    <property type="project" value="UniProtKB-KW"/>
</dbReference>
<name>A0A2N5M548_9BACI</name>
<evidence type="ECO:0000313" key="9">
    <source>
        <dbReference type="Proteomes" id="UP000234748"/>
    </source>
</evidence>
<dbReference type="Gene3D" id="1.10.1370.20">
    <property type="entry name" value="Oligoendopeptidase f, C-terminal domain"/>
    <property type="match status" value="1"/>
</dbReference>
<organism evidence="8 9">
    <name type="scientific">Peribacillus deserti</name>
    <dbReference type="NCBI Taxonomy" id="673318"/>
    <lineage>
        <taxon>Bacteria</taxon>
        <taxon>Bacillati</taxon>
        <taxon>Bacillota</taxon>
        <taxon>Bacilli</taxon>
        <taxon>Bacillales</taxon>
        <taxon>Bacillaceae</taxon>
        <taxon>Peribacillus</taxon>
    </lineage>
</organism>
<dbReference type="GO" id="GO:0046872">
    <property type="term" value="F:metal ion binding"/>
    <property type="evidence" value="ECO:0007669"/>
    <property type="project" value="UniProtKB-UniRule"/>
</dbReference>